<reference evidence="7 8" key="1">
    <citation type="submission" date="2024-06" db="EMBL/GenBank/DDBJ databases">
        <authorList>
            <person name="Lee S.D."/>
        </authorList>
    </citation>
    <scope>NUCLEOTIDE SEQUENCE [LARGE SCALE GENOMIC DNA]</scope>
    <source>
        <strain evidence="7 8">N1-10</strain>
    </source>
</reference>
<evidence type="ECO:0000256" key="2">
    <source>
        <dbReference type="ARBA" id="ARBA00023125"/>
    </source>
</evidence>
<dbReference type="RefSeq" id="WP_380565695.1">
    <property type="nucleotide sequence ID" value="NZ_JBEUKS010000006.1"/>
</dbReference>
<organism evidence="7 8">
    <name type="scientific">Streptacidiphilus jeojiensis</name>
    <dbReference type="NCBI Taxonomy" id="3229225"/>
    <lineage>
        <taxon>Bacteria</taxon>
        <taxon>Bacillati</taxon>
        <taxon>Actinomycetota</taxon>
        <taxon>Actinomycetes</taxon>
        <taxon>Kitasatosporales</taxon>
        <taxon>Streptomycetaceae</taxon>
        <taxon>Streptacidiphilus</taxon>
    </lineage>
</organism>
<dbReference type="InterPro" id="IPR011075">
    <property type="entry name" value="TetR_C"/>
</dbReference>
<comment type="caution">
    <text evidence="7">The sequence shown here is derived from an EMBL/GenBank/DDBJ whole genome shotgun (WGS) entry which is preliminary data.</text>
</comment>
<protein>
    <submittedName>
        <fullName evidence="7">TetR/AcrR family transcriptional regulator</fullName>
    </submittedName>
</protein>
<evidence type="ECO:0000256" key="3">
    <source>
        <dbReference type="ARBA" id="ARBA00023163"/>
    </source>
</evidence>
<dbReference type="SUPFAM" id="SSF46689">
    <property type="entry name" value="Homeodomain-like"/>
    <property type="match status" value="1"/>
</dbReference>
<sequence>MDETETETETGAEAQPRRGRGRRPAAQVRGEVLEAAAAMLFEGGLASITFEKVAARAGASKMTLYKWWPSPGALAFEAYFSAVEETLAFADTGDIERDLTAQLHAFVRLLTKQQAGPAIAQLVGAAQTDPALAAALSRSYTHPRRQLAVDRLRTAQNQGQIRPDVDPQVVVDQLWGACYHRLLLPDEPLDPAFADALITNLLRGIQP</sequence>
<dbReference type="PANTHER" id="PTHR30055:SF148">
    <property type="entry name" value="TETR-FAMILY TRANSCRIPTIONAL REGULATOR"/>
    <property type="match status" value="1"/>
</dbReference>
<dbReference type="InterPro" id="IPR050109">
    <property type="entry name" value="HTH-type_TetR-like_transc_reg"/>
</dbReference>
<dbReference type="Pfam" id="PF00440">
    <property type="entry name" value="TetR_N"/>
    <property type="match status" value="1"/>
</dbReference>
<dbReference type="SUPFAM" id="SSF48498">
    <property type="entry name" value="Tetracyclin repressor-like, C-terminal domain"/>
    <property type="match status" value="1"/>
</dbReference>
<dbReference type="Proteomes" id="UP001592581">
    <property type="component" value="Unassembled WGS sequence"/>
</dbReference>
<dbReference type="Gene3D" id="1.10.357.10">
    <property type="entry name" value="Tetracycline Repressor, domain 2"/>
    <property type="match status" value="1"/>
</dbReference>
<feature type="region of interest" description="Disordered" evidence="5">
    <location>
        <begin position="1"/>
        <end position="26"/>
    </location>
</feature>
<gene>
    <name evidence="7" type="ORF">ABUW04_17920</name>
</gene>
<keyword evidence="1" id="KW-0805">Transcription regulation</keyword>
<evidence type="ECO:0000256" key="1">
    <source>
        <dbReference type="ARBA" id="ARBA00023015"/>
    </source>
</evidence>
<dbReference type="PROSITE" id="PS50977">
    <property type="entry name" value="HTH_TETR_2"/>
    <property type="match status" value="1"/>
</dbReference>
<evidence type="ECO:0000313" key="8">
    <source>
        <dbReference type="Proteomes" id="UP001592581"/>
    </source>
</evidence>
<evidence type="ECO:0000259" key="6">
    <source>
        <dbReference type="PROSITE" id="PS50977"/>
    </source>
</evidence>
<evidence type="ECO:0000256" key="4">
    <source>
        <dbReference type="PROSITE-ProRule" id="PRU00335"/>
    </source>
</evidence>
<dbReference type="InterPro" id="IPR009057">
    <property type="entry name" value="Homeodomain-like_sf"/>
</dbReference>
<feature type="DNA-binding region" description="H-T-H motif" evidence="4">
    <location>
        <begin position="49"/>
        <end position="68"/>
    </location>
</feature>
<feature type="domain" description="HTH tetR-type" evidence="6">
    <location>
        <begin position="26"/>
        <end position="86"/>
    </location>
</feature>
<evidence type="ECO:0000313" key="7">
    <source>
        <dbReference type="EMBL" id="MFC1440134.1"/>
    </source>
</evidence>
<feature type="compositionally biased region" description="Acidic residues" evidence="5">
    <location>
        <begin position="1"/>
        <end position="10"/>
    </location>
</feature>
<name>A0ABV6XPE7_9ACTN</name>
<dbReference type="InterPro" id="IPR001647">
    <property type="entry name" value="HTH_TetR"/>
</dbReference>
<dbReference type="PANTHER" id="PTHR30055">
    <property type="entry name" value="HTH-TYPE TRANSCRIPTIONAL REGULATOR RUTR"/>
    <property type="match status" value="1"/>
</dbReference>
<dbReference type="InterPro" id="IPR036271">
    <property type="entry name" value="Tet_transcr_reg_TetR-rel_C_sf"/>
</dbReference>
<evidence type="ECO:0000256" key="5">
    <source>
        <dbReference type="SAM" id="MobiDB-lite"/>
    </source>
</evidence>
<dbReference type="Gene3D" id="1.10.10.60">
    <property type="entry name" value="Homeodomain-like"/>
    <property type="match status" value="1"/>
</dbReference>
<proteinExistence type="predicted"/>
<keyword evidence="3" id="KW-0804">Transcription</keyword>
<accession>A0ABV6XPE7</accession>
<keyword evidence="2 4" id="KW-0238">DNA-binding</keyword>
<keyword evidence="8" id="KW-1185">Reference proteome</keyword>
<dbReference type="EMBL" id="JBEUKS010000006">
    <property type="protein sequence ID" value="MFC1440134.1"/>
    <property type="molecule type" value="Genomic_DNA"/>
</dbReference>
<dbReference type="Pfam" id="PF16859">
    <property type="entry name" value="TetR_C_11"/>
    <property type="match status" value="1"/>
</dbReference>